<sequence length="70" mass="7728">MNDQKVLTFVKSTSSFKDGEKYDWSAALNSIPEGYRIQDISVSVATIYRGLGASKTPSHDVLTLTVFLTK</sequence>
<reference evidence="1 2" key="1">
    <citation type="submission" date="2017-02" db="EMBL/GenBank/DDBJ databases">
        <authorList>
            <person name="Peterson S.W."/>
        </authorList>
    </citation>
    <scope>NUCLEOTIDE SEQUENCE [LARGE SCALE GENOMIC DNA]</scope>
    <source>
        <strain evidence="1 2">ATCC 700135</strain>
    </source>
</reference>
<dbReference type="AlphaFoldDB" id="A0A1T4KIY6"/>
<accession>A0A1T4KIY6</accession>
<proteinExistence type="predicted"/>
<protein>
    <submittedName>
        <fullName evidence="1">Uncharacterized protein</fullName>
    </submittedName>
</protein>
<evidence type="ECO:0000313" key="1">
    <source>
        <dbReference type="EMBL" id="SJZ42347.1"/>
    </source>
</evidence>
<name>A0A1T4KIY6_PORCN</name>
<dbReference type="Proteomes" id="UP000189956">
    <property type="component" value="Unassembled WGS sequence"/>
</dbReference>
<dbReference type="RefSeq" id="WP_126464340.1">
    <property type="nucleotide sequence ID" value="NZ_FUWL01000005.1"/>
</dbReference>
<evidence type="ECO:0000313" key="2">
    <source>
        <dbReference type="Proteomes" id="UP000189956"/>
    </source>
</evidence>
<organism evidence="1 2">
    <name type="scientific">Porphyromonas cangingivalis</name>
    <dbReference type="NCBI Taxonomy" id="36874"/>
    <lineage>
        <taxon>Bacteria</taxon>
        <taxon>Pseudomonadati</taxon>
        <taxon>Bacteroidota</taxon>
        <taxon>Bacteroidia</taxon>
        <taxon>Bacteroidales</taxon>
        <taxon>Porphyromonadaceae</taxon>
        <taxon>Porphyromonas</taxon>
    </lineage>
</organism>
<gene>
    <name evidence="1" type="ORF">SAMN02745205_00749</name>
</gene>
<dbReference type="EMBL" id="FUWL01000005">
    <property type="protein sequence ID" value="SJZ42347.1"/>
    <property type="molecule type" value="Genomic_DNA"/>
</dbReference>